<accession>A0ABP9MYJ8</accession>
<dbReference type="RefSeq" id="WP_077926451.1">
    <property type="nucleotide sequence ID" value="NZ_BAABKE010000008.1"/>
</dbReference>
<dbReference type="InterPro" id="IPR006805">
    <property type="entry name" value="Anth_synth_I_N"/>
</dbReference>
<dbReference type="InterPro" id="IPR015890">
    <property type="entry name" value="Chorismate_C"/>
</dbReference>
<proteinExistence type="inferred from homology"/>
<feature type="domain" description="Anthranilate synthase component I N-terminal" evidence="9">
    <location>
        <begin position="16"/>
        <end position="188"/>
    </location>
</feature>
<evidence type="ECO:0000256" key="7">
    <source>
        <dbReference type="PIRNR" id="PIRNR001373"/>
    </source>
</evidence>
<dbReference type="PANTHER" id="PTHR11236">
    <property type="entry name" value="AMINOBENZOATE/ANTHRANILATE SYNTHASE"/>
    <property type="match status" value="1"/>
</dbReference>
<evidence type="ECO:0000313" key="10">
    <source>
        <dbReference type="EMBL" id="GAA5103188.1"/>
    </source>
</evidence>
<keyword evidence="4" id="KW-0460">Magnesium</keyword>
<keyword evidence="7" id="KW-0822">Tryptophan biosynthesis</keyword>
<name>A0ABP9MYJ8_9GAMM</name>
<dbReference type="Proteomes" id="UP001500631">
    <property type="component" value="Unassembled WGS sequence"/>
</dbReference>
<comment type="pathway">
    <text evidence="7">Amino-acid biosynthesis; L-tryptophan biosynthesis; L-tryptophan from chorismate: step 1/5.</text>
</comment>
<dbReference type="Pfam" id="PF04715">
    <property type="entry name" value="Anth_synt_I_N"/>
    <property type="match status" value="1"/>
</dbReference>
<dbReference type="PRINTS" id="PR00095">
    <property type="entry name" value="ANTSNTHASEI"/>
</dbReference>
<comment type="cofactor">
    <cofactor evidence="1">
        <name>Mg(2+)</name>
        <dbReference type="ChEBI" id="CHEBI:18420"/>
    </cofactor>
</comment>
<dbReference type="EMBL" id="BAABKE010000008">
    <property type="protein sequence ID" value="GAA5103188.1"/>
    <property type="molecule type" value="Genomic_DNA"/>
</dbReference>
<gene>
    <name evidence="10" type="ORF">GCM10023338_21320</name>
</gene>
<dbReference type="Pfam" id="PF00425">
    <property type="entry name" value="Chorismate_bind"/>
    <property type="match status" value="1"/>
</dbReference>
<dbReference type="SUPFAM" id="SSF56322">
    <property type="entry name" value="ADC synthase"/>
    <property type="match status" value="1"/>
</dbReference>
<comment type="similarity">
    <text evidence="2 7">Belongs to the anthranilate synthase component I family.</text>
</comment>
<keyword evidence="11" id="KW-1185">Reference proteome</keyword>
<keyword evidence="7" id="KW-0028">Amino-acid biosynthesis</keyword>
<evidence type="ECO:0000256" key="6">
    <source>
        <dbReference type="ARBA" id="ARBA00047683"/>
    </source>
</evidence>
<dbReference type="InterPro" id="IPR005801">
    <property type="entry name" value="ADC_synthase"/>
</dbReference>
<evidence type="ECO:0000256" key="5">
    <source>
        <dbReference type="ARBA" id="ARBA00023239"/>
    </source>
</evidence>
<protein>
    <recommendedName>
        <fullName evidence="7">Anthranilate synthase component 1</fullName>
        <ecNumber evidence="7">4.1.3.27</ecNumber>
    </recommendedName>
</protein>
<comment type="catalytic activity">
    <reaction evidence="6 7">
        <text>chorismate + L-glutamine = anthranilate + pyruvate + L-glutamate + H(+)</text>
        <dbReference type="Rhea" id="RHEA:21732"/>
        <dbReference type="ChEBI" id="CHEBI:15361"/>
        <dbReference type="ChEBI" id="CHEBI:15378"/>
        <dbReference type="ChEBI" id="CHEBI:16567"/>
        <dbReference type="ChEBI" id="CHEBI:29748"/>
        <dbReference type="ChEBI" id="CHEBI:29985"/>
        <dbReference type="ChEBI" id="CHEBI:58359"/>
        <dbReference type="EC" id="4.1.3.27"/>
    </reaction>
</comment>
<keyword evidence="7" id="KW-0057">Aromatic amino acid biosynthesis</keyword>
<dbReference type="PIRSF" id="PIRSF001373">
    <property type="entry name" value="TrpE"/>
    <property type="match status" value="1"/>
</dbReference>
<dbReference type="PANTHER" id="PTHR11236:SF49">
    <property type="entry name" value="ANTHRANILATE SYNTHASE COMPONENT 1"/>
    <property type="match status" value="1"/>
</dbReference>
<feature type="domain" description="Chorismate-utilising enzyme C-terminal" evidence="8">
    <location>
        <begin position="245"/>
        <end position="504"/>
    </location>
</feature>
<evidence type="ECO:0000259" key="9">
    <source>
        <dbReference type="Pfam" id="PF04715"/>
    </source>
</evidence>
<organism evidence="10 11">
    <name type="scientific">Wohlfahrtiimonas larvae</name>
    <dbReference type="NCBI Taxonomy" id="1157986"/>
    <lineage>
        <taxon>Bacteria</taxon>
        <taxon>Pseudomonadati</taxon>
        <taxon>Pseudomonadota</taxon>
        <taxon>Gammaproteobacteria</taxon>
        <taxon>Cardiobacteriales</taxon>
        <taxon>Ignatzschineriaceae</taxon>
        <taxon>Wohlfahrtiimonas</taxon>
    </lineage>
</organism>
<keyword evidence="5 7" id="KW-0456">Lyase</keyword>
<evidence type="ECO:0000256" key="3">
    <source>
        <dbReference type="ARBA" id="ARBA00022723"/>
    </source>
</evidence>
<dbReference type="EC" id="4.1.3.27" evidence="7"/>
<dbReference type="NCBIfam" id="NF010079">
    <property type="entry name" value="PRK13564.1"/>
    <property type="match status" value="1"/>
</dbReference>
<evidence type="ECO:0000259" key="8">
    <source>
        <dbReference type="Pfam" id="PF00425"/>
    </source>
</evidence>
<evidence type="ECO:0000256" key="4">
    <source>
        <dbReference type="ARBA" id="ARBA00022842"/>
    </source>
</evidence>
<dbReference type="InterPro" id="IPR005257">
    <property type="entry name" value="Anth_synth_I_TrpE"/>
</dbReference>
<dbReference type="InterPro" id="IPR019999">
    <property type="entry name" value="Anth_synth_I-like"/>
</dbReference>
<sequence>MIDAFSSLQTVLNYQDNPAELFHHYCENKANTLLLESADVNSKENLKSLLVIESAVKITANNHLVTYKALTENGLNLLPIIQKTLSSMKVKVELNGTTLQATFPKIQDGLSEDEKLCSLSIFDGLRVLLTIAQENLTNPEELLMTGLFAYELAYLFEPVAEENFAKKCADYTFYIAEHMITLDHQTKQSKLISLVTNHDTESQIYQTIKKQHEKLLVKYDEPISIIEKNQFKNESSSVSTNIADDDFGDKVKALKGYIQQGDVFQVVPSRQFYIECPSPFLAYLQLKQNNPSPYLFYMQDQDFTLFGASPESALKYTKNSNEVELYPIAGTRPRGFAKDGSINRDLDSRLELSLRTDQKELSEHFMLVDLARNDLAKICVPGSRHVADLTKVDRYAYVMHLVSRVVGQLKNNLDCFHAYQSTMNMGTLTGAPKIRAMQLIHEHENVPRGSYGGAVGYFTGKGDFDTCIVIRSAFVQDGIATVQAGAGVVKNSDPSSEMEETKSKARSVVNAILQAHQSKEKF</sequence>
<dbReference type="NCBIfam" id="TIGR00565">
    <property type="entry name" value="trpE_proteo"/>
    <property type="match status" value="1"/>
</dbReference>
<evidence type="ECO:0000256" key="2">
    <source>
        <dbReference type="ARBA" id="ARBA00009562"/>
    </source>
</evidence>
<reference evidence="11" key="1">
    <citation type="journal article" date="2019" name="Int. J. Syst. Evol. Microbiol.">
        <title>The Global Catalogue of Microorganisms (GCM) 10K type strain sequencing project: providing services to taxonomists for standard genome sequencing and annotation.</title>
        <authorList>
            <consortium name="The Broad Institute Genomics Platform"/>
            <consortium name="The Broad Institute Genome Sequencing Center for Infectious Disease"/>
            <person name="Wu L."/>
            <person name="Ma J."/>
        </authorList>
    </citation>
    <scope>NUCLEOTIDE SEQUENCE [LARGE SCALE GENOMIC DNA]</scope>
    <source>
        <strain evidence="11">JCM 18424</strain>
    </source>
</reference>
<comment type="caution">
    <text evidence="10">The sequence shown here is derived from an EMBL/GenBank/DDBJ whole genome shotgun (WGS) entry which is preliminary data.</text>
</comment>
<keyword evidence="3" id="KW-0479">Metal-binding</keyword>
<evidence type="ECO:0000313" key="11">
    <source>
        <dbReference type="Proteomes" id="UP001500631"/>
    </source>
</evidence>
<evidence type="ECO:0000256" key="1">
    <source>
        <dbReference type="ARBA" id="ARBA00001946"/>
    </source>
</evidence>
<dbReference type="Gene3D" id="3.60.120.10">
    <property type="entry name" value="Anthranilate synthase"/>
    <property type="match status" value="1"/>
</dbReference>